<dbReference type="AlphaFoldDB" id="A0A974P1Z0"/>
<gene>
    <name evidence="1" type="ORF">JKL49_16720</name>
</gene>
<name>A0A974P1Z0_9CAUL</name>
<evidence type="ECO:0000313" key="1">
    <source>
        <dbReference type="EMBL" id="QQZ48925.1"/>
    </source>
</evidence>
<dbReference type="EMBL" id="CP068570">
    <property type="protein sequence ID" value="QQZ48925.1"/>
    <property type="molecule type" value="Genomic_DNA"/>
</dbReference>
<accession>A0A974P1Z0</accession>
<proteinExistence type="predicted"/>
<protein>
    <submittedName>
        <fullName evidence="1">Uncharacterized protein</fullName>
    </submittedName>
</protein>
<sequence>MAEAQRAVIEARSRRIELLKRFHLDGVRLDRLTGRHAALLSSAETR</sequence>
<reference evidence="1" key="1">
    <citation type="submission" date="2021-01" db="EMBL/GenBank/DDBJ databases">
        <title>Genome sequence of Phenylobacterium sp. 20VBR1 isolated from a valley glaceir, Ny-Alesund, Svalbard.</title>
        <authorList>
            <person name="Thomas F.A."/>
            <person name="Krishnan K.P."/>
            <person name="Sinha R.K."/>
        </authorList>
    </citation>
    <scope>NUCLEOTIDE SEQUENCE</scope>
    <source>
        <strain evidence="1">20VBR1</strain>
    </source>
</reference>
<organism evidence="1">
    <name type="scientific">Phenylobacterium glaciei</name>
    <dbReference type="NCBI Taxonomy" id="2803784"/>
    <lineage>
        <taxon>Bacteria</taxon>
        <taxon>Pseudomonadati</taxon>
        <taxon>Pseudomonadota</taxon>
        <taxon>Alphaproteobacteria</taxon>
        <taxon>Caulobacterales</taxon>
        <taxon>Caulobacteraceae</taxon>
        <taxon>Phenylobacterium</taxon>
    </lineage>
</organism>